<comment type="cofactor">
    <cofactor evidence="2">
        <name>Fe(2+)</name>
        <dbReference type="ChEBI" id="CHEBI:29033"/>
    </cofactor>
    <text evidence="2">Binds 1 Fe(2+) ion.</text>
</comment>
<keyword evidence="2" id="KW-0408">Iron</keyword>
<dbReference type="Pfam" id="PF01327">
    <property type="entry name" value="Pep_deformylase"/>
    <property type="match status" value="1"/>
</dbReference>
<name>A0A0G2A4A9_UNCK3</name>
<comment type="caution">
    <text evidence="3">The sequence shown here is derived from an EMBL/GenBank/DDBJ whole genome shotgun (WGS) entry which is preliminary data.</text>
</comment>
<dbReference type="EC" id="3.5.1.88" evidence="2"/>
<organism evidence="3 4">
    <name type="scientific">candidate division Kazan bacterium GW2011_GWB1_52_7</name>
    <dbReference type="NCBI Taxonomy" id="1620414"/>
    <lineage>
        <taxon>Bacteria</taxon>
        <taxon>Bacteria division Kazan-3B-28</taxon>
    </lineage>
</organism>
<dbReference type="PIRSF" id="PIRSF004749">
    <property type="entry name" value="Pep_def"/>
    <property type="match status" value="1"/>
</dbReference>
<sequence>MEGMKRKILLASVPKELTVLREVSTPVKKVDDKIRALVLDMFDSMRADNGIGLSAPQVGELKRIIITEYPHGKDQVPRTAIINPEIIWTSKKQVVDEEGCLSFPDLFGMVKRPEKIRYRGLDETGKPIEGKAGGLLARVIQHETDHLDGVLFIDQLEGDLYTYEKQDDTEKL</sequence>
<dbReference type="PATRIC" id="fig|1620414.3.peg.5"/>
<protein>
    <recommendedName>
        <fullName evidence="2">Peptide deformylase</fullName>
        <shortName evidence="2">PDF</shortName>
        <ecNumber evidence="2">3.5.1.88</ecNumber>
    </recommendedName>
    <alternativeName>
        <fullName evidence="2">Polypeptide deformylase</fullName>
    </alternativeName>
</protein>
<dbReference type="Gene3D" id="3.90.45.10">
    <property type="entry name" value="Peptide deformylase"/>
    <property type="match status" value="1"/>
</dbReference>
<dbReference type="GO" id="GO:0042586">
    <property type="term" value="F:peptide deformylase activity"/>
    <property type="evidence" value="ECO:0007669"/>
    <property type="project" value="UniProtKB-UniRule"/>
</dbReference>
<gene>
    <name evidence="2" type="primary">def</name>
    <name evidence="3" type="ORF">VF00_C0001G0004</name>
</gene>
<dbReference type="HAMAP" id="MF_00163">
    <property type="entry name" value="Pep_deformylase"/>
    <property type="match status" value="1"/>
</dbReference>
<dbReference type="PRINTS" id="PR01576">
    <property type="entry name" value="PDEFORMYLASE"/>
</dbReference>
<dbReference type="Proteomes" id="UP000034913">
    <property type="component" value="Unassembled WGS sequence"/>
</dbReference>
<dbReference type="InterPro" id="IPR023635">
    <property type="entry name" value="Peptide_deformylase"/>
</dbReference>
<evidence type="ECO:0000256" key="1">
    <source>
        <dbReference type="ARBA" id="ARBA00010759"/>
    </source>
</evidence>
<proteinExistence type="inferred from homology"/>
<comment type="similarity">
    <text evidence="1 2">Belongs to the polypeptide deformylase family.</text>
</comment>
<evidence type="ECO:0000313" key="4">
    <source>
        <dbReference type="Proteomes" id="UP000034913"/>
    </source>
</evidence>
<dbReference type="CDD" id="cd00487">
    <property type="entry name" value="Pep_deformylase"/>
    <property type="match status" value="1"/>
</dbReference>
<reference evidence="3 4" key="1">
    <citation type="journal article" date="2015" name="Nature">
        <title>rRNA introns, odd ribosomes, and small enigmatic genomes across a large radiation of phyla.</title>
        <authorList>
            <person name="Brown C.T."/>
            <person name="Hug L.A."/>
            <person name="Thomas B.C."/>
            <person name="Sharon I."/>
            <person name="Castelle C.J."/>
            <person name="Singh A."/>
            <person name="Wilkins M.J."/>
            <person name="Williams K.H."/>
            <person name="Banfield J.F."/>
        </authorList>
    </citation>
    <scope>NUCLEOTIDE SEQUENCE [LARGE SCALE GENOMIC DNA]</scope>
</reference>
<comment type="catalytic activity">
    <reaction evidence="2">
        <text>N-terminal N-formyl-L-methionyl-[peptide] + H2O = N-terminal L-methionyl-[peptide] + formate</text>
        <dbReference type="Rhea" id="RHEA:24420"/>
        <dbReference type="Rhea" id="RHEA-COMP:10639"/>
        <dbReference type="Rhea" id="RHEA-COMP:10640"/>
        <dbReference type="ChEBI" id="CHEBI:15377"/>
        <dbReference type="ChEBI" id="CHEBI:15740"/>
        <dbReference type="ChEBI" id="CHEBI:49298"/>
        <dbReference type="ChEBI" id="CHEBI:64731"/>
        <dbReference type="EC" id="3.5.1.88"/>
    </reaction>
</comment>
<dbReference type="PANTHER" id="PTHR10458">
    <property type="entry name" value="PEPTIDE DEFORMYLASE"/>
    <property type="match status" value="1"/>
</dbReference>
<keyword evidence="2" id="KW-0479">Metal-binding</keyword>
<feature type="binding site" evidence="2">
    <location>
        <position position="146"/>
    </location>
    <ligand>
        <name>Fe cation</name>
        <dbReference type="ChEBI" id="CHEBI:24875"/>
    </ligand>
</feature>
<evidence type="ECO:0000313" key="3">
    <source>
        <dbReference type="EMBL" id="KKW27069.1"/>
    </source>
</evidence>
<feature type="active site" evidence="2">
    <location>
        <position position="143"/>
    </location>
</feature>
<evidence type="ECO:0000256" key="2">
    <source>
        <dbReference type="HAMAP-Rule" id="MF_00163"/>
    </source>
</evidence>
<dbReference type="AlphaFoldDB" id="A0A0G2A4A9"/>
<dbReference type="PANTHER" id="PTHR10458:SF22">
    <property type="entry name" value="PEPTIDE DEFORMYLASE"/>
    <property type="match status" value="1"/>
</dbReference>
<dbReference type="NCBIfam" id="TIGR00079">
    <property type="entry name" value="pept_deformyl"/>
    <property type="match status" value="1"/>
</dbReference>
<accession>A0A0G2A4A9</accession>
<feature type="binding site" evidence="2">
    <location>
        <position position="100"/>
    </location>
    <ligand>
        <name>Fe cation</name>
        <dbReference type="ChEBI" id="CHEBI:24875"/>
    </ligand>
</feature>
<keyword evidence="2" id="KW-0378">Hydrolase</keyword>
<feature type="binding site" evidence="2">
    <location>
        <position position="142"/>
    </location>
    <ligand>
        <name>Fe cation</name>
        <dbReference type="ChEBI" id="CHEBI:24875"/>
    </ligand>
</feature>
<dbReference type="SUPFAM" id="SSF56420">
    <property type="entry name" value="Peptide deformylase"/>
    <property type="match status" value="1"/>
</dbReference>
<dbReference type="InterPro" id="IPR036821">
    <property type="entry name" value="Peptide_deformylase_sf"/>
</dbReference>
<dbReference type="GO" id="GO:0006412">
    <property type="term" value="P:translation"/>
    <property type="evidence" value="ECO:0007669"/>
    <property type="project" value="UniProtKB-UniRule"/>
</dbReference>
<dbReference type="GO" id="GO:0046872">
    <property type="term" value="F:metal ion binding"/>
    <property type="evidence" value="ECO:0007669"/>
    <property type="project" value="UniProtKB-KW"/>
</dbReference>
<dbReference type="NCBIfam" id="NF001159">
    <property type="entry name" value="PRK00150.1-3"/>
    <property type="match status" value="1"/>
</dbReference>
<dbReference type="EMBL" id="LCRB01000001">
    <property type="protein sequence ID" value="KKW27069.1"/>
    <property type="molecule type" value="Genomic_DNA"/>
</dbReference>
<comment type="function">
    <text evidence="2">Removes the formyl group from the N-terminal Met of newly synthesized proteins. Requires at least a dipeptide for an efficient rate of reaction. N-terminal L-methionine is a prerequisite for activity but the enzyme has broad specificity at other positions.</text>
</comment>
<keyword evidence="2" id="KW-0648">Protein biosynthesis</keyword>